<dbReference type="InterPro" id="IPR008047">
    <property type="entry name" value="MCM_4"/>
</dbReference>
<dbReference type="GO" id="GO:0017116">
    <property type="term" value="F:single-stranded DNA helicase activity"/>
    <property type="evidence" value="ECO:0007669"/>
    <property type="project" value="TreeGrafter"/>
</dbReference>
<comment type="catalytic activity">
    <reaction evidence="7">
        <text>ATP + H2O = ADP + phosphate + H(+)</text>
        <dbReference type="Rhea" id="RHEA:13065"/>
        <dbReference type="ChEBI" id="CHEBI:15377"/>
        <dbReference type="ChEBI" id="CHEBI:15378"/>
        <dbReference type="ChEBI" id="CHEBI:30616"/>
        <dbReference type="ChEBI" id="CHEBI:43474"/>
        <dbReference type="ChEBI" id="CHEBI:456216"/>
        <dbReference type="EC" id="3.6.4.12"/>
    </reaction>
</comment>
<dbReference type="RefSeq" id="XP_067802471.1">
    <property type="nucleotide sequence ID" value="XM_067948320.1"/>
</dbReference>
<dbReference type="PROSITE" id="PS50051">
    <property type="entry name" value="MCM_2"/>
    <property type="match status" value="1"/>
</dbReference>
<dbReference type="PANTHER" id="PTHR11630">
    <property type="entry name" value="DNA REPLICATION LICENSING FACTOR MCM FAMILY MEMBER"/>
    <property type="match status" value="1"/>
</dbReference>
<dbReference type="PRINTS" id="PR01660">
    <property type="entry name" value="MCMPROTEIN4"/>
</dbReference>
<keyword evidence="4 6" id="KW-0067">ATP-binding</keyword>
<comment type="caution">
    <text evidence="10">The sequence shown here is derived from an EMBL/GenBank/DDBJ whole genome shotgun (WGS) entry which is preliminary data.</text>
</comment>
<dbReference type="PANTHER" id="PTHR11630:SF66">
    <property type="entry name" value="DNA REPLICATION LICENSING FACTOR MCM4"/>
    <property type="match status" value="1"/>
</dbReference>
<dbReference type="GeneID" id="94337603"/>
<gene>
    <name evidence="10" type="ORF">BdWA1_003306</name>
</gene>
<accession>A0AAD9PJP9</accession>
<keyword evidence="5 6" id="KW-0238">DNA-binding</keyword>
<dbReference type="Pfam" id="PF17855">
    <property type="entry name" value="MCM_lid"/>
    <property type="match status" value="1"/>
</dbReference>
<keyword evidence="7" id="KW-0347">Helicase</keyword>
<dbReference type="InterPro" id="IPR012340">
    <property type="entry name" value="NA-bd_OB-fold"/>
</dbReference>
<keyword evidence="11" id="KW-1185">Reference proteome</keyword>
<evidence type="ECO:0000256" key="6">
    <source>
        <dbReference type="RuleBase" id="RU004070"/>
    </source>
</evidence>
<evidence type="ECO:0000256" key="4">
    <source>
        <dbReference type="ARBA" id="ARBA00022840"/>
    </source>
</evidence>
<dbReference type="InterPro" id="IPR027417">
    <property type="entry name" value="P-loop_NTPase"/>
</dbReference>
<evidence type="ECO:0000256" key="8">
    <source>
        <dbReference type="SAM" id="MobiDB-lite"/>
    </source>
</evidence>
<dbReference type="InterPro" id="IPR001208">
    <property type="entry name" value="MCM_dom"/>
</dbReference>
<dbReference type="SUPFAM" id="SSF52540">
    <property type="entry name" value="P-loop containing nucleoside triphosphate hydrolases"/>
    <property type="match status" value="1"/>
</dbReference>
<sequence>MTTGQFTLYNVLMSTQDTDKGTPAWQPRAAFSDSLNPSANREPVTMRRRMTVDEAEVAGGTQRPTQYTQYGKTPNVIRRIRNARADIGDMGRELFMEDSDIGRLPYILDARIEEVHGRFNTFIREFRIDDFDGILQVADEDNEILEKREEYEFVWAKYYYGLKMILYIESHFKSNQNDQVMINSRRRFELNLAHIRAFDPVLYSMLIRYPADVICELDKIIQKFFEEVLLDYFAQTAVVVDHMRMQWNPRIKLYGKPETNLSHELGPHDIDTLVSLKGVIVRCSDVIPEMTMAAFKCVDQKKTGLNTTEKCTQESYEYVIQGEVNEPTLCPNCRNRGSFELWHNMCCFASKQLIKLVEMPDSLQQVPQSTILYAYDDMIDEAMPGDKVEVTGIFKASPIRPSPRTRSTSAVYRTFVNVLYIRKEPGTKRTRIQLPRKLNSNDQALNFTQEVIAELIALSKRPDIYNALVASFAPSIQGRVDVKKGLLCQLFGASHDSESKMRSQINVLLCGDPSTAKSQLLRYVHMLVPRGVYTSGKGSSQVGLTAYVRKDPETREYILESGAVVLSDGGICCIDEFDKMQENARAILHEVMEQQTVTVAKAGIVATLNARTAILASANPINSRYDKRKAVVENINLPPSLFSRFDLIYLVLDTVELAEDKTVAKKLCESFAKGGADTNTPPIHPTTLARYISFARAHCNPYLTKECQNLIVEEYIAMRKVEGCSSKVPCASARQLEALIRLSQALAKMRLSPKVTLSDVRESVRLMRATTFASLIDPNSGKIDFDQLATGMSAAAQARQETLITEIINAINHICTTEPAASTDGIFEYCKNQFKTKGDFLERSAFEEVIEELVQEHRITRSQKGYKLL</sequence>
<evidence type="ECO:0000259" key="9">
    <source>
        <dbReference type="PROSITE" id="PS50051"/>
    </source>
</evidence>
<dbReference type="SMART" id="SM00350">
    <property type="entry name" value="MCM"/>
    <property type="match status" value="1"/>
</dbReference>
<dbReference type="Gene3D" id="2.20.28.10">
    <property type="match status" value="1"/>
</dbReference>
<dbReference type="Pfam" id="PF17207">
    <property type="entry name" value="MCM_OB"/>
    <property type="match status" value="1"/>
</dbReference>
<evidence type="ECO:0000256" key="3">
    <source>
        <dbReference type="ARBA" id="ARBA00022741"/>
    </source>
</evidence>
<dbReference type="GO" id="GO:0006271">
    <property type="term" value="P:DNA strand elongation involved in DNA replication"/>
    <property type="evidence" value="ECO:0007669"/>
    <property type="project" value="TreeGrafter"/>
</dbReference>
<proteinExistence type="inferred from homology"/>
<dbReference type="GO" id="GO:0005524">
    <property type="term" value="F:ATP binding"/>
    <property type="evidence" value="ECO:0007669"/>
    <property type="project" value="UniProtKB-UniRule"/>
</dbReference>
<dbReference type="InterPro" id="IPR041562">
    <property type="entry name" value="MCM_lid"/>
</dbReference>
<dbReference type="GO" id="GO:0005634">
    <property type="term" value="C:nucleus"/>
    <property type="evidence" value="ECO:0007669"/>
    <property type="project" value="TreeGrafter"/>
</dbReference>
<dbReference type="Gene3D" id="3.30.1640.10">
    <property type="entry name" value="mini-chromosome maintenance (MCM) complex, chain A, domain 1"/>
    <property type="match status" value="1"/>
</dbReference>
<dbReference type="Gene3D" id="2.40.50.140">
    <property type="entry name" value="Nucleic acid-binding proteins"/>
    <property type="match status" value="1"/>
</dbReference>
<evidence type="ECO:0000313" key="11">
    <source>
        <dbReference type="Proteomes" id="UP001214638"/>
    </source>
</evidence>
<reference evidence="10" key="1">
    <citation type="journal article" date="2023" name="Nat. Microbiol.">
        <title>Babesia duncani multi-omics identifies virulence factors and drug targets.</title>
        <authorList>
            <person name="Singh P."/>
            <person name="Lonardi S."/>
            <person name="Liang Q."/>
            <person name="Vydyam P."/>
            <person name="Khabirova E."/>
            <person name="Fang T."/>
            <person name="Gihaz S."/>
            <person name="Thekkiniath J."/>
            <person name="Munshi M."/>
            <person name="Abel S."/>
            <person name="Ciampossin L."/>
            <person name="Batugedara G."/>
            <person name="Gupta M."/>
            <person name="Lu X.M."/>
            <person name="Lenz T."/>
            <person name="Chakravarty S."/>
            <person name="Cornillot E."/>
            <person name="Hu Y."/>
            <person name="Ma W."/>
            <person name="Gonzalez L.M."/>
            <person name="Sanchez S."/>
            <person name="Estrada K."/>
            <person name="Sanchez-Flores A."/>
            <person name="Montero E."/>
            <person name="Harb O.S."/>
            <person name="Le Roch K.G."/>
            <person name="Mamoun C.B."/>
        </authorList>
    </citation>
    <scope>NUCLEOTIDE SEQUENCE</scope>
    <source>
        <strain evidence="10">WA1</strain>
    </source>
</reference>
<dbReference type="InterPro" id="IPR031327">
    <property type="entry name" value="MCM"/>
</dbReference>
<dbReference type="InterPro" id="IPR018525">
    <property type="entry name" value="MCM_CS"/>
</dbReference>
<dbReference type="Proteomes" id="UP001214638">
    <property type="component" value="Unassembled WGS sequence"/>
</dbReference>
<dbReference type="Pfam" id="PF00493">
    <property type="entry name" value="MCM"/>
    <property type="match status" value="1"/>
</dbReference>
<dbReference type="SUPFAM" id="SSF50249">
    <property type="entry name" value="Nucleic acid-binding proteins"/>
    <property type="match status" value="1"/>
</dbReference>
<dbReference type="GO" id="GO:0003697">
    <property type="term" value="F:single-stranded DNA binding"/>
    <property type="evidence" value="ECO:0007669"/>
    <property type="project" value="TreeGrafter"/>
</dbReference>
<feature type="domain" description="MCM C-terminal AAA(+) ATPase" evidence="9">
    <location>
        <begin position="464"/>
        <end position="667"/>
    </location>
</feature>
<evidence type="ECO:0000256" key="5">
    <source>
        <dbReference type="ARBA" id="ARBA00023125"/>
    </source>
</evidence>
<dbReference type="GO" id="GO:0000727">
    <property type="term" value="P:double-strand break repair via break-induced replication"/>
    <property type="evidence" value="ECO:0007669"/>
    <property type="project" value="TreeGrafter"/>
</dbReference>
<comment type="function">
    <text evidence="7">Acts as component of the MCM2-7 complex (MCM complex) which is the replicative helicase essential for 'once per cell cycle' DNA replication initiation and elongation in eukaryotic cells. The active ATPase sites in the MCM2-7 ring are formed through the interaction surfaces of two neighboring subunits such that a critical structure of a conserved arginine finger motif is provided in trans relative to the ATP-binding site of the Walker A box of the adjacent subunit. The six ATPase active sites, however, are likely to contribute differentially to the complex helicase activity.</text>
</comment>
<keyword evidence="7" id="KW-0539">Nucleus</keyword>
<dbReference type="AlphaFoldDB" id="A0AAD9PJP9"/>
<dbReference type="GO" id="GO:0042555">
    <property type="term" value="C:MCM complex"/>
    <property type="evidence" value="ECO:0007669"/>
    <property type="project" value="UniProtKB-UniRule"/>
</dbReference>
<keyword evidence="2 7" id="KW-0235">DNA replication</keyword>
<comment type="similarity">
    <text evidence="1 6">Belongs to the MCM family.</text>
</comment>
<dbReference type="InterPro" id="IPR033762">
    <property type="entry name" value="MCM_OB"/>
</dbReference>
<dbReference type="Gene3D" id="3.40.50.300">
    <property type="entry name" value="P-loop containing nucleotide triphosphate hydrolases"/>
    <property type="match status" value="1"/>
</dbReference>
<dbReference type="EMBL" id="JALLKP010000004">
    <property type="protein sequence ID" value="KAK2195628.1"/>
    <property type="molecule type" value="Genomic_DNA"/>
</dbReference>
<dbReference type="KEGG" id="bdw:94337603"/>
<protein>
    <recommendedName>
        <fullName evidence="7">DNA replication licensing factor MCM4</fullName>
        <ecNumber evidence="7">3.6.4.12</ecNumber>
    </recommendedName>
</protein>
<dbReference type="PROSITE" id="PS00847">
    <property type="entry name" value="MCM_1"/>
    <property type="match status" value="1"/>
</dbReference>
<keyword evidence="7 10" id="KW-0378">Hydrolase</keyword>
<dbReference type="GO" id="GO:1902975">
    <property type="term" value="P:mitotic DNA replication initiation"/>
    <property type="evidence" value="ECO:0007669"/>
    <property type="project" value="TreeGrafter"/>
</dbReference>
<comment type="subunit">
    <text evidence="7">Component of the MCM2-7 complex.</text>
</comment>
<name>A0AAD9PJP9_9APIC</name>
<dbReference type="FunFam" id="3.40.50.300:FF:000826">
    <property type="entry name" value="Replicative DNA helicase Mcm"/>
    <property type="match status" value="1"/>
</dbReference>
<evidence type="ECO:0000256" key="2">
    <source>
        <dbReference type="ARBA" id="ARBA00022705"/>
    </source>
</evidence>
<evidence type="ECO:0000256" key="1">
    <source>
        <dbReference type="ARBA" id="ARBA00008010"/>
    </source>
</evidence>
<evidence type="ECO:0000313" key="10">
    <source>
        <dbReference type="EMBL" id="KAK2195628.1"/>
    </source>
</evidence>
<dbReference type="PRINTS" id="PR01657">
    <property type="entry name" value="MCMFAMILY"/>
</dbReference>
<organism evidence="10 11">
    <name type="scientific">Babesia duncani</name>
    <dbReference type="NCBI Taxonomy" id="323732"/>
    <lineage>
        <taxon>Eukaryota</taxon>
        <taxon>Sar</taxon>
        <taxon>Alveolata</taxon>
        <taxon>Apicomplexa</taxon>
        <taxon>Aconoidasida</taxon>
        <taxon>Piroplasmida</taxon>
        <taxon>Babesiidae</taxon>
        <taxon>Babesia</taxon>
    </lineage>
</organism>
<feature type="region of interest" description="Disordered" evidence="8">
    <location>
        <begin position="19"/>
        <end position="40"/>
    </location>
</feature>
<evidence type="ECO:0000256" key="7">
    <source>
        <dbReference type="RuleBase" id="RU368062"/>
    </source>
</evidence>
<dbReference type="GO" id="GO:0016787">
    <property type="term" value="F:hydrolase activity"/>
    <property type="evidence" value="ECO:0007669"/>
    <property type="project" value="UniProtKB-KW"/>
</dbReference>
<dbReference type="EC" id="3.6.4.12" evidence="7"/>
<keyword evidence="3 6" id="KW-0547">Nucleotide-binding</keyword>